<comment type="caution">
    <text evidence="1">The sequence shown here is derived from an EMBL/GenBank/DDBJ whole genome shotgun (WGS) entry which is preliminary data.</text>
</comment>
<dbReference type="OrthoDB" id="2205812at2759"/>
<feature type="non-terminal residue" evidence="1">
    <location>
        <position position="1"/>
    </location>
</feature>
<protein>
    <recommendedName>
        <fullName evidence="3">Reverse transcriptase domain-containing protein</fullName>
    </recommendedName>
</protein>
<keyword evidence="2" id="KW-1185">Reference proteome</keyword>
<organism evidence="1 2">
    <name type="scientific">Ephemerocybe angulata</name>
    <dbReference type="NCBI Taxonomy" id="980116"/>
    <lineage>
        <taxon>Eukaryota</taxon>
        <taxon>Fungi</taxon>
        <taxon>Dikarya</taxon>
        <taxon>Basidiomycota</taxon>
        <taxon>Agaricomycotina</taxon>
        <taxon>Agaricomycetes</taxon>
        <taxon>Agaricomycetidae</taxon>
        <taxon>Agaricales</taxon>
        <taxon>Agaricineae</taxon>
        <taxon>Psathyrellaceae</taxon>
        <taxon>Ephemerocybe</taxon>
    </lineage>
</organism>
<dbReference type="Proteomes" id="UP000521943">
    <property type="component" value="Unassembled WGS sequence"/>
</dbReference>
<evidence type="ECO:0000313" key="1">
    <source>
        <dbReference type="EMBL" id="KAF6747238.1"/>
    </source>
</evidence>
<accession>A0A8H6HHS0</accession>
<sequence length="309" mass="34602">LRKSSLRGFKIKENVARIITKLFADDTTVYLSSEDNFSDLQLILDLWCRASGGKFNVIKTEIVPVGAPDYREGVVATRQGRPGEPESALPDGVHIARDGEAVRVLGAHVGNDIDQGAVWAPIMEALERKVDYWLRSNPSLEGRSYLTKLEPGARTQFKAMVQTMPKDLEKKVAKMINKIMWGGKTVGVSHAVSALPYAQGGKKVLNIGFRNEAIHLKRTVHYTADAREDWALAADQVIEEDIPDSQKVDDLDATMHVFLQTWHPRKQRAASMLPESVFQMLAVAAKYNLRYAPPILTEEVRRSLPAWYH</sequence>
<evidence type="ECO:0000313" key="2">
    <source>
        <dbReference type="Proteomes" id="UP000521943"/>
    </source>
</evidence>
<name>A0A8H6HHS0_9AGAR</name>
<dbReference type="AlphaFoldDB" id="A0A8H6HHS0"/>
<dbReference type="EMBL" id="JACGCI010000083">
    <property type="protein sequence ID" value="KAF6747238.1"/>
    <property type="molecule type" value="Genomic_DNA"/>
</dbReference>
<feature type="non-terminal residue" evidence="1">
    <location>
        <position position="309"/>
    </location>
</feature>
<gene>
    <name evidence="1" type="ORF">DFP72DRAFT_789661</name>
</gene>
<reference evidence="1 2" key="1">
    <citation type="submission" date="2020-07" db="EMBL/GenBank/DDBJ databases">
        <title>Comparative genomics of pyrophilous fungi reveals a link between fire events and developmental genes.</title>
        <authorList>
            <consortium name="DOE Joint Genome Institute"/>
            <person name="Steindorff A.S."/>
            <person name="Carver A."/>
            <person name="Calhoun S."/>
            <person name="Stillman K."/>
            <person name="Liu H."/>
            <person name="Lipzen A."/>
            <person name="Pangilinan J."/>
            <person name="Labutti K."/>
            <person name="Bruns T.D."/>
            <person name="Grigoriev I.V."/>
        </authorList>
    </citation>
    <scope>NUCLEOTIDE SEQUENCE [LARGE SCALE GENOMIC DNA]</scope>
    <source>
        <strain evidence="1 2">CBS 144469</strain>
    </source>
</reference>
<proteinExistence type="predicted"/>
<evidence type="ECO:0008006" key="3">
    <source>
        <dbReference type="Google" id="ProtNLM"/>
    </source>
</evidence>